<feature type="non-terminal residue" evidence="1">
    <location>
        <position position="1"/>
    </location>
</feature>
<name>A0ABQ9V9D3_SAGOE</name>
<comment type="caution">
    <text evidence="1">The sequence shown here is derived from an EMBL/GenBank/DDBJ whole genome shotgun (WGS) entry which is preliminary data.</text>
</comment>
<dbReference type="Proteomes" id="UP001266305">
    <property type="component" value="Unassembled WGS sequence"/>
</dbReference>
<reference evidence="1 2" key="1">
    <citation type="submission" date="2023-05" db="EMBL/GenBank/DDBJ databases">
        <title>B98-5 Cell Line De Novo Hybrid Assembly: An Optical Mapping Approach.</title>
        <authorList>
            <person name="Kananen K."/>
            <person name="Auerbach J.A."/>
            <person name="Kautto E."/>
            <person name="Blachly J.S."/>
        </authorList>
    </citation>
    <scope>NUCLEOTIDE SEQUENCE [LARGE SCALE GENOMIC DNA]</scope>
    <source>
        <strain evidence="1">B95-8</strain>
        <tissue evidence="1">Cell line</tissue>
    </source>
</reference>
<keyword evidence="2" id="KW-1185">Reference proteome</keyword>
<dbReference type="EMBL" id="JASSZA010000007">
    <property type="protein sequence ID" value="KAK2105977.1"/>
    <property type="molecule type" value="Genomic_DNA"/>
</dbReference>
<evidence type="ECO:0000313" key="2">
    <source>
        <dbReference type="Proteomes" id="UP001266305"/>
    </source>
</evidence>
<sequence length="55" mass="6062">HPAQRLDSSVGLKEPGIQDEWEAQESQWAAWSLEHPPSNPLPALLLQDSLASSQD</sequence>
<proteinExistence type="predicted"/>
<organism evidence="1 2">
    <name type="scientific">Saguinus oedipus</name>
    <name type="common">Cotton-top tamarin</name>
    <name type="synonym">Oedipomidas oedipus</name>
    <dbReference type="NCBI Taxonomy" id="9490"/>
    <lineage>
        <taxon>Eukaryota</taxon>
        <taxon>Metazoa</taxon>
        <taxon>Chordata</taxon>
        <taxon>Craniata</taxon>
        <taxon>Vertebrata</taxon>
        <taxon>Euteleostomi</taxon>
        <taxon>Mammalia</taxon>
        <taxon>Eutheria</taxon>
        <taxon>Euarchontoglires</taxon>
        <taxon>Primates</taxon>
        <taxon>Haplorrhini</taxon>
        <taxon>Platyrrhini</taxon>
        <taxon>Cebidae</taxon>
        <taxon>Callitrichinae</taxon>
        <taxon>Saguinus</taxon>
    </lineage>
</organism>
<evidence type="ECO:0000313" key="1">
    <source>
        <dbReference type="EMBL" id="KAK2105977.1"/>
    </source>
</evidence>
<accession>A0ABQ9V9D3</accession>
<gene>
    <name evidence="1" type="ORF">P7K49_015491</name>
</gene>
<protein>
    <submittedName>
        <fullName evidence="1">Uncharacterized protein</fullName>
    </submittedName>
</protein>